<organism evidence="2 3">
    <name type="scientific">Sphingomonas metalli</name>
    <dbReference type="NCBI Taxonomy" id="1779358"/>
    <lineage>
        <taxon>Bacteria</taxon>
        <taxon>Pseudomonadati</taxon>
        <taxon>Pseudomonadota</taxon>
        <taxon>Alphaproteobacteria</taxon>
        <taxon>Sphingomonadales</taxon>
        <taxon>Sphingomonadaceae</taxon>
        <taxon>Sphingomonas</taxon>
    </lineage>
</organism>
<dbReference type="Proteomes" id="UP000623067">
    <property type="component" value="Unassembled WGS sequence"/>
</dbReference>
<dbReference type="RefSeq" id="WP_188658372.1">
    <property type="nucleotide sequence ID" value="NZ_BMIH01000002.1"/>
</dbReference>
<name>A0A916WTC3_9SPHN</name>
<keyword evidence="3" id="KW-1185">Reference proteome</keyword>
<protein>
    <submittedName>
        <fullName evidence="2">Uncharacterized protein</fullName>
    </submittedName>
</protein>
<evidence type="ECO:0000313" key="3">
    <source>
        <dbReference type="Proteomes" id="UP000623067"/>
    </source>
</evidence>
<feature type="transmembrane region" description="Helical" evidence="1">
    <location>
        <begin position="42"/>
        <end position="61"/>
    </location>
</feature>
<feature type="transmembrane region" description="Helical" evidence="1">
    <location>
        <begin position="12"/>
        <end position="30"/>
    </location>
</feature>
<keyword evidence="1" id="KW-0812">Transmembrane</keyword>
<evidence type="ECO:0000256" key="1">
    <source>
        <dbReference type="SAM" id="Phobius"/>
    </source>
</evidence>
<dbReference type="AlphaFoldDB" id="A0A916WTC3"/>
<comment type="caution">
    <text evidence="2">The sequence shown here is derived from an EMBL/GenBank/DDBJ whole genome shotgun (WGS) entry which is preliminary data.</text>
</comment>
<accession>A0A916WTC3</accession>
<reference evidence="2" key="2">
    <citation type="submission" date="2020-09" db="EMBL/GenBank/DDBJ databases">
        <authorList>
            <person name="Sun Q."/>
            <person name="Zhou Y."/>
        </authorList>
    </citation>
    <scope>NUCLEOTIDE SEQUENCE</scope>
    <source>
        <strain evidence="2">CGMCC 1.15330</strain>
    </source>
</reference>
<dbReference type="EMBL" id="BMIH01000002">
    <property type="protein sequence ID" value="GGB28603.1"/>
    <property type="molecule type" value="Genomic_DNA"/>
</dbReference>
<gene>
    <name evidence="2" type="ORF">GCM10011380_17790</name>
</gene>
<evidence type="ECO:0000313" key="2">
    <source>
        <dbReference type="EMBL" id="GGB28603.1"/>
    </source>
</evidence>
<keyword evidence="1" id="KW-0472">Membrane</keyword>
<keyword evidence="1" id="KW-1133">Transmembrane helix</keyword>
<reference evidence="2" key="1">
    <citation type="journal article" date="2014" name="Int. J. Syst. Evol. Microbiol.">
        <title>Complete genome sequence of Corynebacterium casei LMG S-19264T (=DSM 44701T), isolated from a smear-ripened cheese.</title>
        <authorList>
            <consortium name="US DOE Joint Genome Institute (JGI-PGF)"/>
            <person name="Walter F."/>
            <person name="Albersmeier A."/>
            <person name="Kalinowski J."/>
            <person name="Ruckert C."/>
        </authorList>
    </citation>
    <scope>NUCLEOTIDE SEQUENCE</scope>
    <source>
        <strain evidence="2">CGMCC 1.15330</strain>
    </source>
</reference>
<sequence>MGEGTDSPILAVLLICVAGSVVLAAIGIWLHRTRRLTSRRAALVWAILTLVPLFGAGFAMMTRHTVDMATGETRAGVNEPPPTR</sequence>
<proteinExistence type="predicted"/>